<dbReference type="FunCoup" id="A0A507B4J7">
    <property type="interactions" value="467"/>
</dbReference>
<evidence type="ECO:0000256" key="2">
    <source>
        <dbReference type="ARBA" id="ARBA00022741"/>
    </source>
</evidence>
<dbReference type="PANTHER" id="PTHR22594">
    <property type="entry name" value="ASPARTYL/LYSYL-TRNA SYNTHETASE"/>
    <property type="match status" value="1"/>
</dbReference>
<dbReference type="EMBL" id="SKBQ01000026">
    <property type="protein sequence ID" value="TPX14667.1"/>
    <property type="molecule type" value="Genomic_DNA"/>
</dbReference>
<evidence type="ECO:0000313" key="8">
    <source>
        <dbReference type="Proteomes" id="UP000319257"/>
    </source>
</evidence>
<evidence type="ECO:0000256" key="4">
    <source>
        <dbReference type="ARBA" id="ARBA00022917"/>
    </source>
</evidence>
<keyword evidence="4" id="KW-0648">Protein biosynthesis</keyword>
<dbReference type="InterPro" id="IPR006195">
    <property type="entry name" value="aa-tRNA-synth_II"/>
</dbReference>
<comment type="caution">
    <text evidence="7">The sequence shown here is derived from an EMBL/GenBank/DDBJ whole genome shotgun (WGS) entry which is preliminary data.</text>
</comment>
<dbReference type="AlphaFoldDB" id="A0A507B4J7"/>
<evidence type="ECO:0000256" key="5">
    <source>
        <dbReference type="ARBA" id="ARBA00023146"/>
    </source>
</evidence>
<dbReference type="GeneID" id="41972509"/>
<dbReference type="InterPro" id="IPR004364">
    <property type="entry name" value="Aa-tRNA-synt_II"/>
</dbReference>
<evidence type="ECO:0000259" key="6">
    <source>
        <dbReference type="PROSITE" id="PS50862"/>
    </source>
</evidence>
<dbReference type="SUPFAM" id="SSF50249">
    <property type="entry name" value="Nucleic acid-binding proteins"/>
    <property type="match status" value="1"/>
</dbReference>
<dbReference type="SUPFAM" id="SSF55681">
    <property type="entry name" value="Class II aaRS and biotin synthetases"/>
    <property type="match status" value="1"/>
</dbReference>
<dbReference type="CDD" id="cd04318">
    <property type="entry name" value="EcAsnRS_like_N"/>
    <property type="match status" value="1"/>
</dbReference>
<dbReference type="InParanoid" id="A0A507B4J7"/>
<accession>A0A507B4J7</accession>
<dbReference type="CDD" id="cd00776">
    <property type="entry name" value="AsxRS_core"/>
    <property type="match status" value="1"/>
</dbReference>
<dbReference type="RefSeq" id="XP_030996378.1">
    <property type="nucleotide sequence ID" value="XM_031139542.1"/>
</dbReference>
<dbReference type="PRINTS" id="PR01042">
    <property type="entry name" value="TRNASYNTHASP"/>
</dbReference>
<keyword evidence="8" id="KW-1185">Reference proteome</keyword>
<dbReference type="GO" id="GO:0005739">
    <property type="term" value="C:mitochondrion"/>
    <property type="evidence" value="ECO:0007669"/>
    <property type="project" value="TreeGrafter"/>
</dbReference>
<evidence type="ECO:0000256" key="1">
    <source>
        <dbReference type="ARBA" id="ARBA00022598"/>
    </source>
</evidence>
<dbReference type="InterPro" id="IPR002312">
    <property type="entry name" value="Asp/Asn-tRNA-synth_IIb"/>
</dbReference>
<dbReference type="GO" id="GO:0004816">
    <property type="term" value="F:asparagine-tRNA ligase activity"/>
    <property type="evidence" value="ECO:0007669"/>
    <property type="project" value="TreeGrafter"/>
</dbReference>
<proteinExistence type="predicted"/>
<evidence type="ECO:0000256" key="3">
    <source>
        <dbReference type="ARBA" id="ARBA00022840"/>
    </source>
</evidence>
<sequence>MGPRAVSRSGASFAARALRQAAFKPQTCTRRHASYDAKRRSIAKLLEWTPKEPSTIVVDGYVRSVRAMKSHHFVALGDGSSIQPLQAVLPAQKAEGLAVGAAVRLTGSWVASPGAGQSHELHVSQAEVVGPSDAKTFPIQKKYQTPDFLRTIPHLRPRTPFNSALLRFRSEAITHLNQFFADRLFTQTHPPLITSSDCEGAGEVFTVAPANKTPPTSDGSETNEDFFRSTKYLTVSTQLHLEALAQAVGNVWTLSPTFRAEKSDTSRHLSEFYMLEAEMSFVDDMASVMDLVEDMLRSLSTDVFRTAAAQDLLQRTKQSANDLAPASEVVQRWEGLMKQAWPRITYTEAIEILKASRQKFAHKPEWGSGLQSEHEKYLASTVGEGKPIFVTDYPRAIKAFYMLPSRSTSLSTGSISSVSAGRLDGPVRDDGSRLTVECFDLLVPEYCEIAGGSMREHRLPQLLDAMAMHGMAPPTLDSPHQAEAGSESEASISQAGSLDWYVDLRRWGCPPHGGFGLGFDRLLCYLSGVQTIRDIVAFPRDTTLRDLAVGRRQSSPAAVLLTPRVHLTRGSVLVWAVAQQPFDLRPLQATICPPDMSLAVACCPPLDSAWMQQRGNPPSASRRLATSGACGRGLHLTSPPPLGSSRVTLEILRPYVGYCPRPSFVQDHADSQRKENLRMPCFMLPRPRARCWEHLTSDFSTYHTRQRPNRSTLRGTGIAISRTANSVTTDLQFGDALLLSASPCGFLAPK</sequence>
<dbReference type="PROSITE" id="PS50862">
    <property type="entry name" value="AA_TRNA_LIGASE_II"/>
    <property type="match status" value="1"/>
</dbReference>
<keyword evidence="5" id="KW-0030">Aminoacyl-tRNA synthetase</keyword>
<gene>
    <name evidence="7" type="ORF">E0L32_005062</name>
</gene>
<evidence type="ECO:0000313" key="7">
    <source>
        <dbReference type="EMBL" id="TPX14667.1"/>
    </source>
</evidence>
<dbReference type="STRING" id="1093900.A0A507B4J7"/>
<feature type="domain" description="Aminoacyl-transfer RNA synthetases class-II family profile" evidence="6">
    <location>
        <begin position="166"/>
        <end position="539"/>
    </location>
</feature>
<organism evidence="7 8">
    <name type="scientific">Thyridium curvatum</name>
    <dbReference type="NCBI Taxonomy" id="1093900"/>
    <lineage>
        <taxon>Eukaryota</taxon>
        <taxon>Fungi</taxon>
        <taxon>Dikarya</taxon>
        <taxon>Ascomycota</taxon>
        <taxon>Pezizomycotina</taxon>
        <taxon>Sordariomycetes</taxon>
        <taxon>Sordariomycetidae</taxon>
        <taxon>Thyridiales</taxon>
        <taxon>Thyridiaceae</taxon>
        <taxon>Thyridium</taxon>
    </lineage>
</organism>
<keyword evidence="3" id="KW-0067">ATP-binding</keyword>
<keyword evidence="1" id="KW-0436">Ligase</keyword>
<protein>
    <recommendedName>
        <fullName evidence="6">Aminoacyl-transfer RNA synthetases class-II family profile domain-containing protein</fullName>
    </recommendedName>
</protein>
<dbReference type="GO" id="GO:0005524">
    <property type="term" value="F:ATP binding"/>
    <property type="evidence" value="ECO:0007669"/>
    <property type="project" value="UniProtKB-KW"/>
</dbReference>
<keyword evidence="2" id="KW-0547">Nucleotide-binding</keyword>
<dbReference type="Gene3D" id="2.40.50.140">
    <property type="entry name" value="Nucleic acid-binding proteins"/>
    <property type="match status" value="1"/>
</dbReference>
<dbReference type="PANTHER" id="PTHR22594:SF34">
    <property type="entry name" value="ASPARAGINE--TRNA LIGASE, MITOCHONDRIAL-RELATED"/>
    <property type="match status" value="1"/>
</dbReference>
<dbReference type="Pfam" id="PF00152">
    <property type="entry name" value="tRNA-synt_2"/>
    <property type="match status" value="1"/>
</dbReference>
<name>A0A507B4J7_9PEZI</name>
<dbReference type="OrthoDB" id="43906at2759"/>
<dbReference type="Proteomes" id="UP000319257">
    <property type="component" value="Unassembled WGS sequence"/>
</dbReference>
<dbReference type="Gene3D" id="3.30.930.10">
    <property type="entry name" value="Bira Bifunctional Protein, Domain 2"/>
    <property type="match status" value="1"/>
</dbReference>
<dbReference type="InterPro" id="IPR012340">
    <property type="entry name" value="NA-bd_OB-fold"/>
</dbReference>
<reference evidence="7 8" key="1">
    <citation type="submission" date="2019-06" db="EMBL/GenBank/DDBJ databases">
        <title>Draft genome sequence of the filamentous fungus Phialemoniopsis curvata isolated from diesel fuel.</title>
        <authorList>
            <person name="Varaljay V.A."/>
            <person name="Lyon W.J."/>
            <person name="Crouch A.L."/>
            <person name="Drake C.E."/>
            <person name="Hollomon J.M."/>
            <person name="Nadeau L.J."/>
            <person name="Nunn H.S."/>
            <person name="Stevenson B.S."/>
            <person name="Bojanowski C.L."/>
            <person name="Crookes-Goodson W.J."/>
        </authorList>
    </citation>
    <scope>NUCLEOTIDE SEQUENCE [LARGE SCALE GENOMIC DNA]</scope>
    <source>
        <strain evidence="7 8">D216</strain>
    </source>
</reference>
<dbReference type="GO" id="GO:0006421">
    <property type="term" value="P:asparaginyl-tRNA aminoacylation"/>
    <property type="evidence" value="ECO:0007669"/>
    <property type="project" value="TreeGrafter"/>
</dbReference>
<dbReference type="InterPro" id="IPR045864">
    <property type="entry name" value="aa-tRNA-synth_II/BPL/LPL"/>
</dbReference>